<gene>
    <name evidence="2" type="ORF">ACFOX0_06835</name>
</gene>
<name>A0ABV8KI61_9ACTN</name>
<dbReference type="Pfam" id="PF03551">
    <property type="entry name" value="PadR"/>
    <property type="match status" value="1"/>
</dbReference>
<dbReference type="PANTHER" id="PTHR33169:SF14">
    <property type="entry name" value="TRANSCRIPTIONAL REGULATOR RV3488"/>
    <property type="match status" value="1"/>
</dbReference>
<protein>
    <submittedName>
        <fullName evidence="2">PadR family transcriptional regulator</fullName>
    </submittedName>
</protein>
<sequence length="106" mass="11709">MRITVPTARVLAALLTDPDADRYGLDLMQDTGLASGTLYPILHRLVTAGWLATRWEEIDPVAQGRPARRYYRLTPEGVTRAGQALAELRASTAVAPEPRRTARPAW</sequence>
<keyword evidence="3" id="KW-1185">Reference proteome</keyword>
<evidence type="ECO:0000259" key="1">
    <source>
        <dbReference type="Pfam" id="PF03551"/>
    </source>
</evidence>
<dbReference type="Gene3D" id="1.10.10.10">
    <property type="entry name" value="Winged helix-like DNA-binding domain superfamily/Winged helix DNA-binding domain"/>
    <property type="match status" value="1"/>
</dbReference>
<dbReference type="EMBL" id="JBHSBN010000003">
    <property type="protein sequence ID" value="MFC4105652.1"/>
    <property type="molecule type" value="Genomic_DNA"/>
</dbReference>
<feature type="domain" description="Transcription regulator PadR N-terminal" evidence="1">
    <location>
        <begin position="20"/>
        <end position="79"/>
    </location>
</feature>
<dbReference type="Proteomes" id="UP001595868">
    <property type="component" value="Unassembled WGS sequence"/>
</dbReference>
<proteinExistence type="predicted"/>
<accession>A0ABV8KI61</accession>
<organism evidence="2 3">
    <name type="scientific">Micromonospora zhanjiangensis</name>
    <dbReference type="NCBI Taxonomy" id="1522057"/>
    <lineage>
        <taxon>Bacteria</taxon>
        <taxon>Bacillati</taxon>
        <taxon>Actinomycetota</taxon>
        <taxon>Actinomycetes</taxon>
        <taxon>Micromonosporales</taxon>
        <taxon>Micromonosporaceae</taxon>
        <taxon>Micromonospora</taxon>
    </lineage>
</organism>
<comment type="caution">
    <text evidence="2">The sequence shown here is derived from an EMBL/GenBank/DDBJ whole genome shotgun (WGS) entry which is preliminary data.</text>
</comment>
<dbReference type="InterPro" id="IPR052509">
    <property type="entry name" value="Metal_resp_DNA-bind_regulator"/>
</dbReference>
<reference evidence="3" key="1">
    <citation type="journal article" date="2019" name="Int. J. Syst. Evol. Microbiol.">
        <title>The Global Catalogue of Microorganisms (GCM) 10K type strain sequencing project: providing services to taxonomists for standard genome sequencing and annotation.</title>
        <authorList>
            <consortium name="The Broad Institute Genomics Platform"/>
            <consortium name="The Broad Institute Genome Sequencing Center for Infectious Disease"/>
            <person name="Wu L."/>
            <person name="Ma J."/>
        </authorList>
    </citation>
    <scope>NUCLEOTIDE SEQUENCE [LARGE SCALE GENOMIC DNA]</scope>
    <source>
        <strain evidence="3">2902at01</strain>
    </source>
</reference>
<dbReference type="InterPro" id="IPR036390">
    <property type="entry name" value="WH_DNA-bd_sf"/>
</dbReference>
<evidence type="ECO:0000313" key="3">
    <source>
        <dbReference type="Proteomes" id="UP001595868"/>
    </source>
</evidence>
<dbReference type="InterPro" id="IPR036388">
    <property type="entry name" value="WH-like_DNA-bd_sf"/>
</dbReference>
<evidence type="ECO:0000313" key="2">
    <source>
        <dbReference type="EMBL" id="MFC4105652.1"/>
    </source>
</evidence>
<dbReference type="RefSeq" id="WP_377542839.1">
    <property type="nucleotide sequence ID" value="NZ_JBHSBN010000003.1"/>
</dbReference>
<dbReference type="InterPro" id="IPR005149">
    <property type="entry name" value="Tscrpt_reg_PadR_N"/>
</dbReference>
<dbReference type="PANTHER" id="PTHR33169">
    <property type="entry name" value="PADR-FAMILY TRANSCRIPTIONAL REGULATOR"/>
    <property type="match status" value="1"/>
</dbReference>
<dbReference type="SUPFAM" id="SSF46785">
    <property type="entry name" value="Winged helix' DNA-binding domain"/>
    <property type="match status" value="1"/>
</dbReference>